<evidence type="ECO:0000256" key="2">
    <source>
        <dbReference type="ARBA" id="ARBA00022448"/>
    </source>
</evidence>
<dbReference type="GO" id="GO:0016020">
    <property type="term" value="C:membrane"/>
    <property type="evidence" value="ECO:0007669"/>
    <property type="project" value="UniProtKB-SubCell"/>
</dbReference>
<evidence type="ECO:0000256" key="4">
    <source>
        <dbReference type="ARBA" id="ARBA00022729"/>
    </source>
</evidence>
<protein>
    <submittedName>
        <fullName evidence="12">Uncharacterized protein</fullName>
    </submittedName>
</protein>
<dbReference type="PANTHER" id="PTHR23130">
    <property type="entry name" value="CYTOCHROME B561 AND DOMON DOMAIN-CONTAINING PROTEIN"/>
    <property type="match status" value="1"/>
</dbReference>
<feature type="domain" description="DOMON" evidence="10">
    <location>
        <begin position="102"/>
        <end position="220"/>
    </location>
</feature>
<keyword evidence="7 8" id="KW-0472">Membrane</keyword>
<keyword evidence="3 8" id="KW-0812">Transmembrane</keyword>
<dbReference type="InterPro" id="IPR005018">
    <property type="entry name" value="DOMON_domain"/>
</dbReference>
<feature type="transmembrane region" description="Helical" evidence="8">
    <location>
        <begin position="259"/>
        <end position="278"/>
    </location>
</feature>
<keyword evidence="13" id="KW-1185">Reference proteome</keyword>
<feature type="signal peptide" evidence="9">
    <location>
        <begin position="1"/>
        <end position="22"/>
    </location>
</feature>
<proteinExistence type="predicted"/>
<feature type="chain" id="PRO_5042295262" evidence="9">
    <location>
        <begin position="23"/>
        <end position="501"/>
    </location>
</feature>
<dbReference type="AlphaFoldDB" id="A0AAD5L3K8"/>
<feature type="domain" description="Cytochrome b561" evidence="11">
    <location>
        <begin position="227"/>
        <end position="424"/>
    </location>
</feature>
<organism evidence="12 13">
    <name type="scientific">Daphnia sinensis</name>
    <dbReference type="NCBI Taxonomy" id="1820382"/>
    <lineage>
        <taxon>Eukaryota</taxon>
        <taxon>Metazoa</taxon>
        <taxon>Ecdysozoa</taxon>
        <taxon>Arthropoda</taxon>
        <taxon>Crustacea</taxon>
        <taxon>Branchiopoda</taxon>
        <taxon>Diplostraca</taxon>
        <taxon>Cladocera</taxon>
        <taxon>Anomopoda</taxon>
        <taxon>Daphniidae</taxon>
        <taxon>Daphnia</taxon>
        <taxon>Daphnia similis group</taxon>
    </lineage>
</organism>
<gene>
    <name evidence="12" type="ORF">GHT06_019888</name>
</gene>
<comment type="subcellular location">
    <subcellularLocation>
        <location evidence="1">Membrane</location>
    </subcellularLocation>
</comment>
<evidence type="ECO:0000313" key="13">
    <source>
        <dbReference type="Proteomes" id="UP000820818"/>
    </source>
</evidence>
<comment type="caution">
    <text evidence="12">The sequence shown here is derived from an EMBL/GenBank/DDBJ whole genome shotgun (WGS) entry which is preliminary data.</text>
</comment>
<dbReference type="EMBL" id="WJBH02000008">
    <property type="protein sequence ID" value="KAI9554615.1"/>
    <property type="molecule type" value="Genomic_DNA"/>
</dbReference>
<evidence type="ECO:0000259" key="10">
    <source>
        <dbReference type="PROSITE" id="PS50836"/>
    </source>
</evidence>
<dbReference type="PANTHER" id="PTHR23130:SF171">
    <property type="entry name" value="OS01G0895300 PROTEIN"/>
    <property type="match status" value="1"/>
</dbReference>
<feature type="transmembrane region" description="Helical" evidence="8">
    <location>
        <begin position="368"/>
        <end position="392"/>
    </location>
</feature>
<feature type="transmembrane region" description="Helical" evidence="8">
    <location>
        <begin position="298"/>
        <end position="321"/>
    </location>
</feature>
<keyword evidence="5" id="KW-0249">Electron transport</keyword>
<evidence type="ECO:0000256" key="7">
    <source>
        <dbReference type="ARBA" id="ARBA00023136"/>
    </source>
</evidence>
<keyword evidence="2" id="KW-0813">Transport</keyword>
<feature type="transmembrane region" description="Helical" evidence="8">
    <location>
        <begin position="398"/>
        <end position="420"/>
    </location>
</feature>
<dbReference type="SMART" id="SM00665">
    <property type="entry name" value="B561"/>
    <property type="match status" value="1"/>
</dbReference>
<evidence type="ECO:0000256" key="1">
    <source>
        <dbReference type="ARBA" id="ARBA00004370"/>
    </source>
</evidence>
<dbReference type="InterPro" id="IPR006593">
    <property type="entry name" value="Cyt_b561/ferric_Rdtase_TM"/>
</dbReference>
<dbReference type="Gene3D" id="1.20.120.1770">
    <property type="match status" value="1"/>
</dbReference>
<evidence type="ECO:0000256" key="6">
    <source>
        <dbReference type="ARBA" id="ARBA00022989"/>
    </source>
</evidence>
<evidence type="ECO:0000256" key="3">
    <source>
        <dbReference type="ARBA" id="ARBA00022692"/>
    </source>
</evidence>
<feature type="transmembrane region" description="Helical" evidence="8">
    <location>
        <begin position="472"/>
        <end position="493"/>
    </location>
</feature>
<accession>A0AAD5L3K8</accession>
<dbReference type="CDD" id="cd08760">
    <property type="entry name" value="Cyt_b561_FRRS1_like"/>
    <property type="match status" value="1"/>
</dbReference>
<keyword evidence="4 9" id="KW-0732">Signal</keyword>
<evidence type="ECO:0000259" key="11">
    <source>
        <dbReference type="PROSITE" id="PS50939"/>
    </source>
</evidence>
<dbReference type="Pfam" id="PF03351">
    <property type="entry name" value="DOMON"/>
    <property type="match status" value="1"/>
</dbReference>
<evidence type="ECO:0000256" key="8">
    <source>
        <dbReference type="SAM" id="Phobius"/>
    </source>
</evidence>
<evidence type="ECO:0000256" key="5">
    <source>
        <dbReference type="ARBA" id="ARBA00022982"/>
    </source>
</evidence>
<feature type="transmembrane region" description="Helical" evidence="8">
    <location>
        <begin position="336"/>
        <end position="356"/>
    </location>
</feature>
<evidence type="ECO:0000256" key="9">
    <source>
        <dbReference type="SAM" id="SignalP"/>
    </source>
</evidence>
<sequence>MSCRLIKVLSLLVVFRIHRCTGYGYTDVPKTYNPAADPYYVNVQPSTPRTTPIARTLQHSSFTDSTQVAKVFSQVPSVYDGCGQIKGCFGLPGGVCIEEKSCSALVTYSQNGQHYEFELWAINAPANSFVAVGLSDDHIMGDDSVTECTIVNNRVNAYMSHNDNSKTNVRLKDPRNGLNVTQATYTDGNLYCRFQRQKQLAIGQKMFDLSQMYHLLLARGPASDEGISYHERQKTVSARSVKLSETTAVGANKGTLVKLHGTFMVTAWMLAASCGILLARYYKLTWVGQQFMGKDLWFVYHLVLLAITWTLTVIAFIIIFVELGGWTSIPVTTNPHAVIGVITTVLAFIQPIMAYFRPHPDAPRRYIFNWAHWLVGKAAHTLGIVCIFLAVGLDKAAIPYWVTWLLVTYAVIHVLGHLILTVAQYCHHGPWSQKPTPGMAMRDMFPPRESYQDSTSLATRKTDAYGSALRRIVLFIYVLLVAIFSIAVIATIANGPWEKQT</sequence>
<dbReference type="CDD" id="cd09628">
    <property type="entry name" value="DOMON_SDR_2_like"/>
    <property type="match status" value="1"/>
</dbReference>
<dbReference type="Proteomes" id="UP000820818">
    <property type="component" value="Linkage Group LG8"/>
</dbReference>
<dbReference type="PROSITE" id="PS50939">
    <property type="entry name" value="CYTOCHROME_B561"/>
    <property type="match status" value="1"/>
</dbReference>
<evidence type="ECO:0000313" key="12">
    <source>
        <dbReference type="EMBL" id="KAI9554615.1"/>
    </source>
</evidence>
<name>A0AAD5L3K8_9CRUS</name>
<keyword evidence="6 8" id="KW-1133">Transmembrane helix</keyword>
<reference evidence="12 13" key="1">
    <citation type="submission" date="2022-05" db="EMBL/GenBank/DDBJ databases">
        <title>A multi-omics perspective on studying reproductive biology in Daphnia sinensis.</title>
        <authorList>
            <person name="Jia J."/>
        </authorList>
    </citation>
    <scope>NUCLEOTIDE SEQUENCE [LARGE SCALE GENOMIC DNA]</scope>
    <source>
        <strain evidence="12 13">WSL</strain>
    </source>
</reference>
<dbReference type="PROSITE" id="PS50836">
    <property type="entry name" value="DOMON"/>
    <property type="match status" value="1"/>
</dbReference>